<sequence>MPNEPEDRPYAELVAMLPGGRPAWTVGLSDRATHALVRDGWTLERLKAAAHNGTDLGRIPNVGRKVANEIREWLEVNAK</sequence>
<evidence type="ECO:0008006" key="3">
    <source>
        <dbReference type="Google" id="ProtNLM"/>
    </source>
</evidence>
<dbReference type="RefSeq" id="WP_260747744.1">
    <property type="nucleotide sequence ID" value="NZ_CP092109.1"/>
</dbReference>
<reference evidence="1" key="1">
    <citation type="journal article" date="2022" name="Environ. Microbiol.">
        <title>Geoalkalibacter halelectricus SAP #1 sp. nov. possessing extracellular electron transfer and mineral#reducing capabilities from a haloalkaline environment.</title>
        <authorList>
            <person name="Yadav S."/>
            <person name="Singh R."/>
            <person name="Sundharam S.S."/>
            <person name="Chaudhary S."/>
            <person name="Krishnamurthi S."/>
            <person name="Patil S.A."/>
        </authorList>
    </citation>
    <scope>NUCLEOTIDE SEQUENCE</scope>
    <source>
        <strain evidence="1">SAP-1</strain>
    </source>
</reference>
<keyword evidence="2" id="KW-1185">Reference proteome</keyword>
<proteinExistence type="predicted"/>
<evidence type="ECO:0000313" key="2">
    <source>
        <dbReference type="Proteomes" id="UP001060414"/>
    </source>
</evidence>
<dbReference type="EMBL" id="CP092109">
    <property type="protein sequence ID" value="UWZ79393.1"/>
    <property type="molecule type" value="Genomic_DNA"/>
</dbReference>
<gene>
    <name evidence="1" type="ORF">L9S41_17175</name>
</gene>
<name>A0ABY5ZJT8_9BACT</name>
<protein>
    <recommendedName>
        <fullName evidence="3">Helix-hairpin-helix domain-containing protein</fullName>
    </recommendedName>
</protein>
<evidence type="ECO:0000313" key="1">
    <source>
        <dbReference type="EMBL" id="UWZ79393.1"/>
    </source>
</evidence>
<organism evidence="1 2">
    <name type="scientific">Geoalkalibacter halelectricus</name>
    <dbReference type="NCBI Taxonomy" id="2847045"/>
    <lineage>
        <taxon>Bacteria</taxon>
        <taxon>Pseudomonadati</taxon>
        <taxon>Thermodesulfobacteriota</taxon>
        <taxon>Desulfuromonadia</taxon>
        <taxon>Desulfuromonadales</taxon>
        <taxon>Geoalkalibacteraceae</taxon>
        <taxon>Geoalkalibacter</taxon>
    </lineage>
</organism>
<dbReference type="Proteomes" id="UP001060414">
    <property type="component" value="Chromosome"/>
</dbReference>
<accession>A0ABY5ZJT8</accession>